<dbReference type="EMBL" id="FP565575">
    <property type="protein sequence ID" value="CBE67713.1"/>
    <property type="molecule type" value="Genomic_DNA"/>
</dbReference>
<accession>D5MKR6</accession>
<feature type="transmembrane region" description="Helical" evidence="1">
    <location>
        <begin position="115"/>
        <end position="132"/>
    </location>
</feature>
<proteinExistence type="predicted"/>
<gene>
    <name evidence="2" type="ORF">DAMO_0640</name>
</gene>
<sequence>MDHRAFNKELGGLRDCEFKYLHESQRIENLVQSYLDSPELHSLDRNRQLLYHLLNSEYAPLQRFARTGLQPGGFLIRRFPQAGPGIVYAGFITVWIVSIMYALSPSPSGSTFQAVNRWVLIIPLIGFTVYHLRGWLRIRAITNEVRGLFDREILPGHFDPATLGDRLRALGQKGLKVHPNVFALLELQQHLHSPPADPPHVQA</sequence>
<dbReference type="HOGENOM" id="CLU_1346848_0_0_0"/>
<protein>
    <submittedName>
        <fullName evidence="2">Uncharacterized protein</fullName>
    </submittedName>
</protein>
<organism evidence="2 3">
    <name type="scientific">Methylomirabilis oxygeniifera</name>
    <dbReference type="NCBI Taxonomy" id="671143"/>
    <lineage>
        <taxon>Bacteria</taxon>
        <taxon>Candidatus Methylomirabilota</taxon>
        <taxon>Candidatus Methylomirabilia</taxon>
        <taxon>Candidatus Methylomirabilales</taxon>
        <taxon>Candidatus Methylomirabilaceae</taxon>
        <taxon>Candidatus Methylomirabilis</taxon>
    </lineage>
</organism>
<feature type="transmembrane region" description="Helical" evidence="1">
    <location>
        <begin position="85"/>
        <end position="103"/>
    </location>
</feature>
<keyword evidence="1" id="KW-0472">Membrane</keyword>
<evidence type="ECO:0000256" key="1">
    <source>
        <dbReference type="SAM" id="Phobius"/>
    </source>
</evidence>
<dbReference type="Proteomes" id="UP000006898">
    <property type="component" value="Chromosome"/>
</dbReference>
<evidence type="ECO:0000313" key="2">
    <source>
        <dbReference type="EMBL" id="CBE67713.1"/>
    </source>
</evidence>
<keyword evidence="1" id="KW-1133">Transmembrane helix</keyword>
<dbReference type="KEGG" id="mox:DAMO_0640"/>
<evidence type="ECO:0000313" key="3">
    <source>
        <dbReference type="Proteomes" id="UP000006898"/>
    </source>
</evidence>
<dbReference type="AlphaFoldDB" id="D5MKR6"/>
<keyword evidence="1" id="KW-0812">Transmembrane</keyword>
<name>D5MKR6_METO1</name>
<reference evidence="2 3" key="1">
    <citation type="journal article" date="2010" name="Nature">
        <title>Nitrite-driven anaerobic methane oxidation by oxygenic bacteria.</title>
        <authorList>
            <person name="Ettwig K.F."/>
            <person name="Butler M.K."/>
            <person name="Le Paslier D."/>
            <person name="Pelletier E."/>
            <person name="Mangenot S."/>
            <person name="Kuypers M.M.M."/>
            <person name="Schreiber F."/>
            <person name="Dutilh B.E."/>
            <person name="Zedelius J."/>
            <person name="de Beer D."/>
            <person name="Gloerich J."/>
            <person name="Wessels H.J.C.T."/>
            <person name="van Allen T."/>
            <person name="Luesken F."/>
            <person name="Wu M."/>
            <person name="van de Pas-Schoonen K.T."/>
            <person name="Op den Camp H.J.M."/>
            <person name="Janssen-Megens E.M."/>
            <person name="Francoijs K-J."/>
            <person name="Stunnenberg H."/>
            <person name="Weissenbach J."/>
            <person name="Jetten M.S.M."/>
            <person name="Strous M."/>
        </authorList>
    </citation>
    <scope>NUCLEOTIDE SEQUENCE [LARGE SCALE GENOMIC DNA]</scope>
</reference>